<evidence type="ECO:0008006" key="4">
    <source>
        <dbReference type="Google" id="ProtNLM"/>
    </source>
</evidence>
<evidence type="ECO:0000313" key="3">
    <source>
        <dbReference type="Proteomes" id="UP000228533"/>
    </source>
</evidence>
<evidence type="ECO:0000313" key="2">
    <source>
        <dbReference type="EMBL" id="PIT95733.1"/>
    </source>
</evidence>
<dbReference type="InterPro" id="IPR007497">
    <property type="entry name" value="SIMPL/DUF541"/>
</dbReference>
<dbReference type="GO" id="GO:0006974">
    <property type="term" value="P:DNA damage response"/>
    <property type="evidence" value="ECO:0007669"/>
    <property type="project" value="TreeGrafter"/>
</dbReference>
<reference evidence="3" key="1">
    <citation type="submission" date="2017-09" db="EMBL/GenBank/DDBJ databases">
        <title>Depth-based differentiation of microbial function through sediment-hosted aquifers and enrichment of novel symbionts in the deep terrestrial subsurface.</title>
        <authorList>
            <person name="Probst A.J."/>
            <person name="Ladd B."/>
            <person name="Jarett J.K."/>
            <person name="Geller-Mcgrath D.E."/>
            <person name="Sieber C.M.K."/>
            <person name="Emerson J.B."/>
            <person name="Anantharaman K."/>
            <person name="Thomas B.C."/>
            <person name="Malmstrom R."/>
            <person name="Stieglmeier M."/>
            <person name="Klingl A."/>
            <person name="Woyke T."/>
            <person name="Ryan C.M."/>
            <person name="Banfield J.F."/>
        </authorList>
    </citation>
    <scope>NUCLEOTIDE SEQUENCE [LARGE SCALE GENOMIC DNA]</scope>
</reference>
<feature type="transmembrane region" description="Helical" evidence="1">
    <location>
        <begin position="6"/>
        <end position="25"/>
    </location>
</feature>
<keyword evidence="1" id="KW-0812">Transmembrane</keyword>
<protein>
    <recommendedName>
        <fullName evidence="4">SIMPL domain-containing protein</fullName>
    </recommendedName>
</protein>
<evidence type="ECO:0000256" key="1">
    <source>
        <dbReference type="SAM" id="Phobius"/>
    </source>
</evidence>
<organism evidence="2 3">
    <name type="scientific">Candidatus Falkowbacteria bacterium CG10_big_fil_rev_8_21_14_0_10_37_14</name>
    <dbReference type="NCBI Taxonomy" id="1974561"/>
    <lineage>
        <taxon>Bacteria</taxon>
        <taxon>Candidatus Falkowiibacteriota</taxon>
    </lineage>
</organism>
<dbReference type="PANTHER" id="PTHR34387">
    <property type="entry name" value="SLR1258 PROTEIN"/>
    <property type="match status" value="1"/>
</dbReference>
<dbReference type="InterPro" id="IPR052022">
    <property type="entry name" value="26kDa_periplasmic_antigen"/>
</dbReference>
<gene>
    <name evidence="2" type="ORF">COT94_04055</name>
</gene>
<dbReference type="AlphaFoldDB" id="A0A2M6WSE8"/>
<dbReference type="Proteomes" id="UP000228533">
    <property type="component" value="Unassembled WGS sequence"/>
</dbReference>
<keyword evidence="1" id="KW-0472">Membrane</keyword>
<proteinExistence type="predicted"/>
<accession>A0A2M6WSE8</accession>
<dbReference type="Pfam" id="PF04402">
    <property type="entry name" value="SIMPL"/>
    <property type="match status" value="1"/>
</dbReference>
<dbReference type="EMBL" id="PFAM01000023">
    <property type="protein sequence ID" value="PIT95733.1"/>
    <property type="molecule type" value="Genomic_DNA"/>
</dbReference>
<dbReference type="PANTHER" id="PTHR34387:SF2">
    <property type="entry name" value="SLR1258 PROTEIN"/>
    <property type="match status" value="1"/>
</dbReference>
<dbReference type="Gene3D" id="3.30.110.170">
    <property type="entry name" value="Protein of unknown function (DUF541), domain 1"/>
    <property type="match status" value="1"/>
</dbReference>
<dbReference type="Gene3D" id="3.30.70.2970">
    <property type="entry name" value="Protein of unknown function (DUF541), domain 2"/>
    <property type="match status" value="1"/>
</dbReference>
<keyword evidence="1" id="KW-1133">Transmembrane helix</keyword>
<sequence>MNKTNFSLAVLLIIAVSTIVVTALWKSGQTNSEDRFSVVGSGTVYAKADIANLQVGFKTETKKTAAEATTDSSKKMNGITEVLKKLDIKTEDIKTTQYNLNPVYNWTDRAGQTLIGYEVLQSLTLKIRDLDKIGEVIARTTEQGANQVGGISFTIDDEFALRNQARELAIKKAKEKAELISKQSGMKLGAIKSVSENNNTYPAIMAYSNAKAMDSVGSGVESIPATEIQSGQNEIKVEVTLIYEVK</sequence>
<name>A0A2M6WSE8_9BACT</name>
<comment type="caution">
    <text evidence="2">The sequence shown here is derived from an EMBL/GenBank/DDBJ whole genome shotgun (WGS) entry which is preliminary data.</text>
</comment>